<dbReference type="Proteomes" id="UP001144471">
    <property type="component" value="Unassembled WGS sequence"/>
</dbReference>
<dbReference type="GO" id="GO:0030288">
    <property type="term" value="C:outer membrane-bounded periplasmic space"/>
    <property type="evidence" value="ECO:0007669"/>
    <property type="project" value="TreeGrafter"/>
</dbReference>
<dbReference type="GO" id="GO:0046872">
    <property type="term" value="F:metal ion binding"/>
    <property type="evidence" value="ECO:0007669"/>
    <property type="project" value="UniProtKB-KW"/>
</dbReference>
<dbReference type="Pfam" id="PF13343">
    <property type="entry name" value="SBP_bac_6"/>
    <property type="match status" value="1"/>
</dbReference>
<reference evidence="5" key="1">
    <citation type="submission" date="2022-12" db="EMBL/GenBank/DDBJ databases">
        <title>Reference genome sequencing for broad-spectrum identification of bacterial and archaeal isolates by mass spectrometry.</title>
        <authorList>
            <person name="Sekiguchi Y."/>
            <person name="Tourlousse D.M."/>
        </authorList>
    </citation>
    <scope>NUCLEOTIDE SEQUENCE</scope>
    <source>
        <strain evidence="5">10succ1</strain>
    </source>
</reference>
<keyword evidence="2 4" id="KW-0732">Signal</keyword>
<feature type="signal peptide" evidence="4">
    <location>
        <begin position="1"/>
        <end position="19"/>
    </location>
</feature>
<dbReference type="EMBL" id="BSDY01000027">
    <property type="protein sequence ID" value="GLI57878.1"/>
    <property type="molecule type" value="Genomic_DNA"/>
</dbReference>
<dbReference type="PIRSF" id="PIRSF002825">
    <property type="entry name" value="CfbpA"/>
    <property type="match status" value="1"/>
</dbReference>
<protein>
    <submittedName>
        <fullName evidence="5">Fe(3+) ABC transporter substrate-binding protein</fullName>
    </submittedName>
</protein>
<feature type="binding site" evidence="3">
    <location>
        <position position="219"/>
    </location>
    <ligand>
        <name>Fe cation</name>
        <dbReference type="ChEBI" id="CHEBI:24875"/>
    </ligand>
</feature>
<dbReference type="InterPro" id="IPR026045">
    <property type="entry name" value="Ferric-bd"/>
</dbReference>
<dbReference type="AlphaFoldDB" id="A0A9W6GMM6"/>
<accession>A0A9W6GMM6</accession>
<feature type="binding site" evidence="3">
    <location>
        <position position="31"/>
    </location>
    <ligand>
        <name>Fe cation</name>
        <dbReference type="ChEBI" id="CHEBI:24875"/>
    </ligand>
</feature>
<feature type="binding site" evidence="3">
    <location>
        <position position="218"/>
    </location>
    <ligand>
        <name>Fe cation</name>
        <dbReference type="ChEBI" id="CHEBI:24875"/>
    </ligand>
</feature>
<evidence type="ECO:0000256" key="3">
    <source>
        <dbReference type="PIRSR" id="PIRSR002825-1"/>
    </source>
</evidence>
<sequence length="337" mass="37679">MRRIALVFMLAIISAVSFAKKEVVNLYTERHYDADKVLIKNFEKETGIKVNVVKAKGDELIKKLELEGKDTNADLFITADAGRLFRAKKAGLLQAVETDKLDANVRKELKDADNFWYGLTYRARIIAYDPKRTDVSDLKRVEDLAKPEWKGKVVVRSSSNLYNQSLLASIIANDGSEKATEWAEGVVENMARTPKGNDRGQAKAVAAGIGEVAIMNSYYMGRMMTSKDPAEVEVAKALKIKFLNQEDRGNHINASGAGVTKYAKNKENAIKFLEYMTSAEGQKVFAEMNFEYPVNTSVEPSEIVKSWGEFKIDSLDLNELGVNNKEAVEIFDRAGWK</sequence>
<dbReference type="SUPFAM" id="SSF53850">
    <property type="entry name" value="Periplasmic binding protein-like II"/>
    <property type="match status" value="1"/>
</dbReference>
<keyword evidence="6" id="KW-1185">Reference proteome</keyword>
<keyword evidence="3" id="KW-0479">Metal-binding</keyword>
<evidence type="ECO:0000256" key="2">
    <source>
        <dbReference type="ARBA" id="ARBA00022729"/>
    </source>
</evidence>
<organism evidence="5 6">
    <name type="scientific">Propionigenium maris DSM 9537</name>
    <dbReference type="NCBI Taxonomy" id="1123000"/>
    <lineage>
        <taxon>Bacteria</taxon>
        <taxon>Fusobacteriati</taxon>
        <taxon>Fusobacteriota</taxon>
        <taxon>Fusobacteriia</taxon>
        <taxon>Fusobacteriales</taxon>
        <taxon>Fusobacteriaceae</taxon>
        <taxon>Propionigenium</taxon>
    </lineage>
</organism>
<gene>
    <name evidence="5" type="primary">cfbpA</name>
    <name evidence="5" type="ORF">PM10SUCC1_33920</name>
</gene>
<comment type="caution">
    <text evidence="5">The sequence shown here is derived from an EMBL/GenBank/DDBJ whole genome shotgun (WGS) entry which is preliminary data.</text>
</comment>
<evidence type="ECO:0000313" key="5">
    <source>
        <dbReference type="EMBL" id="GLI57878.1"/>
    </source>
</evidence>
<dbReference type="PANTHER" id="PTHR30006">
    <property type="entry name" value="THIAMINE-BINDING PERIPLASMIC PROTEIN-RELATED"/>
    <property type="match status" value="1"/>
</dbReference>
<evidence type="ECO:0000313" key="6">
    <source>
        <dbReference type="Proteomes" id="UP001144471"/>
    </source>
</evidence>
<evidence type="ECO:0000256" key="4">
    <source>
        <dbReference type="SAM" id="SignalP"/>
    </source>
</evidence>
<feature type="chain" id="PRO_5040922530" evidence="4">
    <location>
        <begin position="20"/>
        <end position="337"/>
    </location>
</feature>
<keyword evidence="3" id="KW-0408">Iron</keyword>
<dbReference type="PANTHER" id="PTHR30006:SF15">
    <property type="entry name" value="IRON-UTILIZATION PERIPLASMIC PROTEIN"/>
    <property type="match status" value="1"/>
</dbReference>
<dbReference type="CDD" id="cd13542">
    <property type="entry name" value="PBP2_FutA1_ilke"/>
    <property type="match status" value="1"/>
</dbReference>
<proteinExistence type="inferred from homology"/>
<evidence type="ECO:0000256" key="1">
    <source>
        <dbReference type="ARBA" id="ARBA00008520"/>
    </source>
</evidence>
<dbReference type="Gene3D" id="3.40.190.10">
    <property type="entry name" value="Periplasmic binding protein-like II"/>
    <property type="match status" value="2"/>
</dbReference>
<name>A0A9W6GMM6_9FUSO</name>
<comment type="similarity">
    <text evidence="1">Belongs to the bacterial solute-binding protein 1 family.</text>
</comment>
<dbReference type="RefSeq" id="WP_281837553.1">
    <property type="nucleotide sequence ID" value="NZ_BSDY01000027.1"/>
</dbReference>